<sequence length="80" mass="9219">MKPPAERSGSRFLYAPFEVANARIDANERVWEERWTALEFRLVRIETALERLERRMWLTVYGVVAVILTEGVASLLAISP</sequence>
<dbReference type="OrthoDB" id="7873894at2"/>
<comment type="caution">
    <text evidence="2">The sequence shown here is derived from an EMBL/GenBank/DDBJ whole genome shotgun (WGS) entry which is preliminary data.</text>
</comment>
<evidence type="ECO:0008006" key="4">
    <source>
        <dbReference type="Google" id="ProtNLM"/>
    </source>
</evidence>
<proteinExistence type="predicted"/>
<keyword evidence="1" id="KW-0812">Transmembrane</keyword>
<evidence type="ECO:0000313" key="3">
    <source>
        <dbReference type="Proteomes" id="UP000295277"/>
    </source>
</evidence>
<keyword evidence="1" id="KW-0472">Membrane</keyword>
<feature type="transmembrane region" description="Helical" evidence="1">
    <location>
        <begin position="58"/>
        <end position="78"/>
    </location>
</feature>
<evidence type="ECO:0000256" key="1">
    <source>
        <dbReference type="SAM" id="Phobius"/>
    </source>
</evidence>
<keyword evidence="1" id="KW-1133">Transmembrane helix</keyword>
<accession>A0A4R1YZ73</accession>
<name>A0A4R1YZ73_9RHOB</name>
<keyword evidence="3" id="KW-1185">Reference proteome</keyword>
<dbReference type="AlphaFoldDB" id="A0A4R1YZ73"/>
<dbReference type="Proteomes" id="UP000295277">
    <property type="component" value="Unassembled WGS sequence"/>
</dbReference>
<reference evidence="2 3" key="1">
    <citation type="submission" date="2019-03" db="EMBL/GenBank/DDBJ databases">
        <title>Genomic Encyclopedia of Type Strains, Phase IV (KMG-IV): sequencing the most valuable type-strain genomes for metagenomic binning, comparative biology and taxonomic classification.</title>
        <authorList>
            <person name="Goeker M."/>
        </authorList>
    </citation>
    <scope>NUCLEOTIDE SEQUENCE [LARGE SCALE GENOMIC DNA]</scope>
    <source>
        <strain evidence="2 3">DSM 21153</strain>
    </source>
</reference>
<dbReference type="EMBL" id="SLVM01000004">
    <property type="protein sequence ID" value="TCM86611.1"/>
    <property type="molecule type" value="Genomic_DNA"/>
</dbReference>
<organism evidence="2 3">
    <name type="scientific">Rhodovulum steppense</name>
    <dbReference type="NCBI Taxonomy" id="540251"/>
    <lineage>
        <taxon>Bacteria</taxon>
        <taxon>Pseudomonadati</taxon>
        <taxon>Pseudomonadota</taxon>
        <taxon>Alphaproteobacteria</taxon>
        <taxon>Rhodobacterales</taxon>
        <taxon>Paracoccaceae</taxon>
        <taxon>Rhodovulum</taxon>
    </lineage>
</organism>
<dbReference type="RefSeq" id="WP_132693812.1">
    <property type="nucleotide sequence ID" value="NZ_SLVM01000004.1"/>
</dbReference>
<gene>
    <name evidence="2" type="ORF">EV216_104168</name>
</gene>
<protein>
    <recommendedName>
        <fullName evidence="4">Gene transfer agent protein</fullName>
    </recommendedName>
</protein>
<evidence type="ECO:0000313" key="2">
    <source>
        <dbReference type="EMBL" id="TCM86611.1"/>
    </source>
</evidence>